<evidence type="ECO:0000256" key="2">
    <source>
        <dbReference type="ARBA" id="ARBA00023180"/>
    </source>
</evidence>
<sequence length="543" mass="61176">MKGHWILGAILTIPSRTVMVSCRQRSEGQPTHSFLHLTDVHVDPLNKGKYNPRKGIAYEFGSPLSGCDSPIALVNETFAFLANYHAEAAVDFVVWTGDNARHDTDPALPRTEKEVYAQNEYIEKLVASIFDPTTIPIVPSLGNNDVPIHNHLPYHPDGSSPVLNFYLKLWSKYIPDDQKETFRVGGYLVRQVAPGLQVVALNTLYLWSSNEAVTECRNLTTAGGAHLQWLEKVLSKARYMNYRVYLSGHVAPSELNYYPGCYQWFSYLSVHYQDVIAANVYGHQNLDHFFFPIASQEYDLLRADIRKFSARSRGQSSTPIADYFDALNGNKAVVEDSISNRELDALADKLRAVPVYDMSFTGRNSPLWLREYAVYLLQHYKRVSKLKGPAGKAQVVLVSPAVVPAYNSALRIYFYEAPSNTPLLIEETTATSSVSETSPMHATAYRVVDYKQYFINLTHGSRDSGSLSRKPFYELEYSPKVDYGMNVAADTQDWIHFSERMLGRRTDWDSGGDGFGSRRDEAARLKDLYFRYFVVSSGAKLGG</sequence>
<keyword evidence="2" id="KW-0325">Glycoprotein</keyword>
<protein>
    <recommendedName>
        <fullName evidence="3">Calcineurin-like phosphoesterase domain-containing protein</fullName>
    </recommendedName>
</protein>
<dbReference type="GO" id="GO:0008081">
    <property type="term" value="F:phosphoric diester hydrolase activity"/>
    <property type="evidence" value="ECO:0007669"/>
    <property type="project" value="TreeGrafter"/>
</dbReference>
<keyword evidence="5" id="KW-1185">Reference proteome</keyword>
<dbReference type="AlphaFoldDB" id="A0A507CW46"/>
<accession>A0A507CW46</accession>
<evidence type="ECO:0000313" key="5">
    <source>
        <dbReference type="Proteomes" id="UP000317494"/>
    </source>
</evidence>
<name>A0A507CW46_9FUNG</name>
<dbReference type="SUPFAM" id="SSF56300">
    <property type="entry name" value="Metallo-dependent phosphatases"/>
    <property type="match status" value="1"/>
</dbReference>
<dbReference type="GO" id="GO:0000298">
    <property type="term" value="F:endopolyphosphatase activity"/>
    <property type="evidence" value="ECO:0007669"/>
    <property type="project" value="TreeGrafter"/>
</dbReference>
<dbReference type="GO" id="GO:0000324">
    <property type="term" value="C:fungal-type vacuole"/>
    <property type="evidence" value="ECO:0007669"/>
    <property type="project" value="TreeGrafter"/>
</dbReference>
<comment type="caution">
    <text evidence="4">The sequence shown here is derived from an EMBL/GenBank/DDBJ whole genome shotgun (WGS) entry which is preliminary data.</text>
</comment>
<proteinExistence type="predicted"/>
<dbReference type="PANTHER" id="PTHR10340:SF55">
    <property type="entry name" value="ENDOPOLYPHOSPHATASE"/>
    <property type="match status" value="1"/>
</dbReference>
<evidence type="ECO:0000259" key="3">
    <source>
        <dbReference type="Pfam" id="PF00149"/>
    </source>
</evidence>
<evidence type="ECO:0000256" key="1">
    <source>
        <dbReference type="ARBA" id="ARBA00022801"/>
    </source>
</evidence>
<dbReference type="GO" id="GO:0006798">
    <property type="term" value="P:polyphosphate catabolic process"/>
    <property type="evidence" value="ECO:0007669"/>
    <property type="project" value="TreeGrafter"/>
</dbReference>
<reference evidence="4 5" key="1">
    <citation type="journal article" date="2019" name="Sci. Rep.">
        <title>Comparative genomics of chytrid fungi reveal insights into the obligate biotrophic and pathogenic lifestyle of Synchytrium endobioticum.</title>
        <authorList>
            <person name="van de Vossenberg B.T.L.H."/>
            <person name="Warris S."/>
            <person name="Nguyen H.D.T."/>
            <person name="van Gent-Pelzer M.P.E."/>
            <person name="Joly D.L."/>
            <person name="van de Geest H.C."/>
            <person name="Bonants P.J.M."/>
            <person name="Smith D.S."/>
            <person name="Levesque C.A."/>
            <person name="van der Lee T.A.J."/>
        </authorList>
    </citation>
    <scope>NUCLEOTIDE SEQUENCE [LARGE SCALE GENOMIC DNA]</scope>
    <source>
        <strain evidence="4 5">MB42</strain>
    </source>
</reference>
<dbReference type="PANTHER" id="PTHR10340">
    <property type="entry name" value="SPHINGOMYELIN PHOSPHODIESTERASE"/>
    <property type="match status" value="1"/>
</dbReference>
<dbReference type="GO" id="GO:0004309">
    <property type="term" value="F:exopolyphosphatase activity"/>
    <property type="evidence" value="ECO:0007669"/>
    <property type="project" value="TreeGrafter"/>
</dbReference>
<dbReference type="VEuPathDB" id="FungiDB:SeMB42_g04872"/>
<organism evidence="4 5">
    <name type="scientific">Synchytrium endobioticum</name>
    <dbReference type="NCBI Taxonomy" id="286115"/>
    <lineage>
        <taxon>Eukaryota</taxon>
        <taxon>Fungi</taxon>
        <taxon>Fungi incertae sedis</taxon>
        <taxon>Chytridiomycota</taxon>
        <taxon>Chytridiomycota incertae sedis</taxon>
        <taxon>Chytridiomycetes</taxon>
        <taxon>Synchytriales</taxon>
        <taxon>Synchytriaceae</taxon>
        <taxon>Synchytrium</taxon>
    </lineage>
</organism>
<keyword evidence="1" id="KW-0378">Hydrolase</keyword>
<dbReference type="Pfam" id="PF00149">
    <property type="entry name" value="Metallophos"/>
    <property type="match status" value="1"/>
</dbReference>
<dbReference type="InterPro" id="IPR004843">
    <property type="entry name" value="Calcineurin-like_PHP"/>
</dbReference>
<gene>
    <name evidence="4" type="ORF">SeMB42_g04872</name>
</gene>
<dbReference type="STRING" id="286115.A0A507CW46"/>
<dbReference type="EMBL" id="QEAN01000210">
    <property type="protein sequence ID" value="TPX43100.1"/>
    <property type="molecule type" value="Genomic_DNA"/>
</dbReference>
<dbReference type="GO" id="GO:0005615">
    <property type="term" value="C:extracellular space"/>
    <property type="evidence" value="ECO:0007669"/>
    <property type="project" value="TreeGrafter"/>
</dbReference>
<dbReference type="Proteomes" id="UP000317494">
    <property type="component" value="Unassembled WGS sequence"/>
</dbReference>
<dbReference type="Gene3D" id="3.60.21.10">
    <property type="match status" value="1"/>
</dbReference>
<dbReference type="InterPro" id="IPR029052">
    <property type="entry name" value="Metallo-depent_PP-like"/>
</dbReference>
<feature type="domain" description="Calcineurin-like phosphoesterase" evidence="3">
    <location>
        <begin position="33"/>
        <end position="284"/>
    </location>
</feature>
<evidence type="ECO:0000313" key="4">
    <source>
        <dbReference type="EMBL" id="TPX43100.1"/>
    </source>
</evidence>